<keyword evidence="2" id="KW-0812">Transmembrane</keyword>
<dbReference type="EMBL" id="JAZGQL010000019">
    <property type="protein sequence ID" value="MEE6309818.1"/>
    <property type="molecule type" value="Genomic_DNA"/>
</dbReference>
<protein>
    <submittedName>
        <fullName evidence="3">Flagellar basal body protein FliL</fullName>
    </submittedName>
</protein>
<feature type="compositionally biased region" description="Low complexity" evidence="1">
    <location>
        <begin position="140"/>
        <end position="161"/>
    </location>
</feature>
<feature type="transmembrane region" description="Helical" evidence="2">
    <location>
        <begin position="96"/>
        <end position="119"/>
    </location>
</feature>
<keyword evidence="2" id="KW-0472">Membrane</keyword>
<evidence type="ECO:0000256" key="2">
    <source>
        <dbReference type="SAM" id="Phobius"/>
    </source>
</evidence>
<organism evidence="3 4">
    <name type="scientific">Plantactinospora veratri</name>
    <dbReference type="NCBI Taxonomy" id="1436122"/>
    <lineage>
        <taxon>Bacteria</taxon>
        <taxon>Bacillati</taxon>
        <taxon>Actinomycetota</taxon>
        <taxon>Actinomycetes</taxon>
        <taxon>Micromonosporales</taxon>
        <taxon>Micromonosporaceae</taxon>
        <taxon>Plantactinospora</taxon>
    </lineage>
</organism>
<comment type="caution">
    <text evidence="3">The sequence shown here is derived from an EMBL/GenBank/DDBJ whole genome shotgun (WGS) entry which is preliminary data.</text>
</comment>
<sequence>MANYGPPGGPYPGPSQPWSNPDRQTTDEYGQPVDPWGDQDQAGGPAHWGGGQPSAPPPGGWTASDADPVWATPPPDPSWSTSTPDPMPKGGGNRTFVAVLVGLAVLVLGGAALGVYLLGRDETPSDAQPPVTEQSEEPTEQTSAPAEPAPTSAPAAPDASATDARFVKAGQCVRNEGTEAAPKLAITGCTPQTYEVLARYNGVTTGAPDAKAKCAQVQNYTNFYFFNSELDELDFVLCLRKR</sequence>
<feature type="region of interest" description="Disordered" evidence="1">
    <location>
        <begin position="123"/>
        <end position="161"/>
    </location>
</feature>
<evidence type="ECO:0000313" key="3">
    <source>
        <dbReference type="EMBL" id="MEE6309818.1"/>
    </source>
</evidence>
<keyword evidence="2" id="KW-1133">Transmembrane helix</keyword>
<proteinExistence type="predicted"/>
<name>A0ABU7SIM9_9ACTN</name>
<keyword evidence="3" id="KW-0282">Flagellum</keyword>
<keyword evidence="3" id="KW-0966">Cell projection</keyword>
<evidence type="ECO:0000313" key="4">
    <source>
        <dbReference type="Proteomes" id="UP001339911"/>
    </source>
</evidence>
<evidence type="ECO:0000256" key="1">
    <source>
        <dbReference type="SAM" id="MobiDB-lite"/>
    </source>
</evidence>
<keyword evidence="3" id="KW-0969">Cilium</keyword>
<gene>
    <name evidence="3" type="ORF">V1634_23570</name>
</gene>
<keyword evidence="4" id="KW-1185">Reference proteome</keyword>
<accession>A0ABU7SIM9</accession>
<dbReference type="Proteomes" id="UP001339911">
    <property type="component" value="Unassembled WGS sequence"/>
</dbReference>
<reference evidence="3 4" key="1">
    <citation type="submission" date="2024-01" db="EMBL/GenBank/DDBJ databases">
        <title>Genome insights into Plantactinospora veratri sp. nov.</title>
        <authorList>
            <person name="Wang L."/>
        </authorList>
    </citation>
    <scope>NUCLEOTIDE SEQUENCE [LARGE SCALE GENOMIC DNA]</scope>
    <source>
        <strain evidence="3 4">NEAU-FHS4</strain>
    </source>
</reference>
<dbReference type="RefSeq" id="WP_331210071.1">
    <property type="nucleotide sequence ID" value="NZ_JAZGQL010000019.1"/>
</dbReference>
<feature type="region of interest" description="Disordered" evidence="1">
    <location>
        <begin position="1"/>
        <end position="89"/>
    </location>
</feature>